<name>A0A0X8K2S8_9ACTO</name>
<dbReference type="Proteomes" id="UP000186769">
    <property type="component" value="Unassembled WGS sequence"/>
</dbReference>
<dbReference type="RefSeq" id="WP_020991684.1">
    <property type="nucleotide sequence ID" value="NZ_CALJNX010000063.1"/>
</dbReference>
<feature type="domain" description="CBU-0592-like" evidence="1">
    <location>
        <begin position="25"/>
        <end position="93"/>
    </location>
</feature>
<comment type="caution">
    <text evidence="2">The sequence shown here is derived from an EMBL/GenBank/DDBJ whole genome shotgun (WGS) entry which is preliminary data.</text>
</comment>
<dbReference type="NCBIfam" id="NF047864">
    <property type="entry name" value="CBU_0592_membra"/>
    <property type="match status" value="1"/>
</dbReference>
<dbReference type="KEGG" id="aos:AXE84_08735"/>
<accession>A0A0X8K2S8</accession>
<evidence type="ECO:0000313" key="3">
    <source>
        <dbReference type="Proteomes" id="UP000186769"/>
    </source>
</evidence>
<proteinExistence type="predicted"/>
<gene>
    <name evidence="2" type="ORF">BKH15_06810</name>
</gene>
<organism evidence="2 3">
    <name type="scientific">Actinomyces oris</name>
    <dbReference type="NCBI Taxonomy" id="544580"/>
    <lineage>
        <taxon>Bacteria</taxon>
        <taxon>Bacillati</taxon>
        <taxon>Actinomycetota</taxon>
        <taxon>Actinomycetes</taxon>
        <taxon>Actinomycetales</taxon>
        <taxon>Actinomycetaceae</taxon>
        <taxon>Actinomyces</taxon>
    </lineage>
</organism>
<protein>
    <recommendedName>
        <fullName evidence="1">CBU-0592-like domain-containing protein</fullName>
    </recommendedName>
</protein>
<evidence type="ECO:0000259" key="1">
    <source>
        <dbReference type="Pfam" id="PF26604"/>
    </source>
</evidence>
<reference evidence="2 3" key="1">
    <citation type="submission" date="2016-12" db="EMBL/GenBank/DDBJ databases">
        <title>Genomic comparison of strains in the 'Actinomyces naeslundii' group.</title>
        <authorList>
            <person name="Mughal S.R."/>
            <person name="Do T."/>
            <person name="Gilbert S.C."/>
            <person name="Witherden E.A."/>
            <person name="Didelot X."/>
            <person name="Beighton D."/>
        </authorList>
    </citation>
    <scope>NUCLEOTIDE SEQUENCE [LARGE SCALE GENOMIC DNA]</scope>
    <source>
        <strain evidence="2 3">G53E</strain>
    </source>
</reference>
<sequence length="132" mass="14391">MRLTFIRGCLRIVPVNDVLSSLISIGGWIGAAELLVAYFLVSKGTIAGDSLKYQALNITGSVLLTINCASSGAWPSVIANAFYLLVGLNILFTVKRAYIAQLSRRQTEELRSRMHLRRHPSPVVSAGFVEQA</sequence>
<dbReference type="EMBL" id="MSKW01000012">
    <property type="protein sequence ID" value="OLO77433.1"/>
    <property type="molecule type" value="Genomic_DNA"/>
</dbReference>
<dbReference type="Pfam" id="PF26604">
    <property type="entry name" value="CBU_0592"/>
    <property type="match status" value="1"/>
</dbReference>
<dbReference type="OrthoDB" id="3256397at2"/>
<evidence type="ECO:0000313" key="2">
    <source>
        <dbReference type="EMBL" id="OLO77433.1"/>
    </source>
</evidence>
<dbReference type="AlphaFoldDB" id="A0A0X8K2S8"/>
<dbReference type="InterPro" id="IPR058058">
    <property type="entry name" value="CBU_0592-like"/>
</dbReference>